<evidence type="ECO:0000313" key="2">
    <source>
        <dbReference type="EMBL" id="RZC76040.1"/>
    </source>
</evidence>
<dbReference type="Proteomes" id="UP000316621">
    <property type="component" value="Chromosome 9"/>
</dbReference>
<dbReference type="EMBL" id="CM010723">
    <property type="protein sequence ID" value="RZC76040.1"/>
    <property type="molecule type" value="Genomic_DNA"/>
</dbReference>
<gene>
    <name evidence="2" type="ORF">C5167_000205</name>
</gene>
<feature type="compositionally biased region" description="Low complexity" evidence="1">
    <location>
        <begin position="1"/>
        <end position="14"/>
    </location>
</feature>
<keyword evidence="3" id="KW-1185">Reference proteome</keyword>
<reference evidence="2 3" key="1">
    <citation type="journal article" date="2018" name="Science">
        <title>The opium poppy genome and morphinan production.</title>
        <authorList>
            <person name="Guo L."/>
            <person name="Winzer T."/>
            <person name="Yang X."/>
            <person name="Li Y."/>
            <person name="Ning Z."/>
            <person name="He Z."/>
            <person name="Teodor R."/>
            <person name="Lu Y."/>
            <person name="Bowser T.A."/>
            <person name="Graham I.A."/>
            <person name="Ye K."/>
        </authorList>
    </citation>
    <scope>NUCLEOTIDE SEQUENCE [LARGE SCALE GENOMIC DNA]</scope>
    <source>
        <strain evidence="3">cv. HN1</strain>
        <tissue evidence="2">Leaves</tissue>
    </source>
</reference>
<proteinExistence type="predicted"/>
<name>A0A4Y7KUJ9_PAPSO</name>
<evidence type="ECO:0000313" key="3">
    <source>
        <dbReference type="Proteomes" id="UP000316621"/>
    </source>
</evidence>
<organism evidence="2 3">
    <name type="scientific">Papaver somniferum</name>
    <name type="common">Opium poppy</name>
    <dbReference type="NCBI Taxonomy" id="3469"/>
    <lineage>
        <taxon>Eukaryota</taxon>
        <taxon>Viridiplantae</taxon>
        <taxon>Streptophyta</taxon>
        <taxon>Embryophyta</taxon>
        <taxon>Tracheophyta</taxon>
        <taxon>Spermatophyta</taxon>
        <taxon>Magnoliopsida</taxon>
        <taxon>Ranunculales</taxon>
        <taxon>Papaveraceae</taxon>
        <taxon>Papaveroideae</taxon>
        <taxon>Papaver</taxon>
    </lineage>
</organism>
<evidence type="ECO:0000256" key="1">
    <source>
        <dbReference type="SAM" id="MobiDB-lite"/>
    </source>
</evidence>
<feature type="region of interest" description="Disordered" evidence="1">
    <location>
        <begin position="537"/>
        <end position="574"/>
    </location>
</feature>
<accession>A0A4Y7KUJ9</accession>
<dbReference type="Gramene" id="RZC76040">
    <property type="protein sequence ID" value="RZC76040"/>
    <property type="gene ID" value="C5167_000205"/>
</dbReference>
<feature type="region of interest" description="Disordered" evidence="1">
    <location>
        <begin position="1"/>
        <end position="43"/>
    </location>
</feature>
<dbReference type="STRING" id="3469.A0A4Y7KUJ9"/>
<protein>
    <submittedName>
        <fullName evidence="2">Uncharacterized protein</fullName>
    </submittedName>
</protein>
<dbReference type="PANTHER" id="PTHR34958">
    <property type="entry name" value="CONDITIONAL LOSS-OF-GROWTH 1"/>
    <property type="match status" value="1"/>
</dbReference>
<dbReference type="PANTHER" id="PTHR34958:SF1">
    <property type="entry name" value="ARMADILLO-LIKE HELICAL DOMAIN-CONTAINING PROTEIN"/>
    <property type="match status" value="1"/>
</dbReference>
<feature type="region of interest" description="Disordered" evidence="1">
    <location>
        <begin position="155"/>
        <end position="175"/>
    </location>
</feature>
<sequence>MEKSFSPSRSSPGSARLQFGGGGGGGVSQRLRSSSFKKPPEPLRRAVADCLSSSSSSFSSSSSSSHHGNSSTVASEATRTLRDYIAATSTIDLAYSVIIEHALAERERSPAVVARCVALLKRYLLRYVPSEQTLQLIDQFCVNSILECDSSTTRRVSPWSKSLGQQQSGAPNASTNAFPSSLPASSFASGALIKSLNYIRSLLARHIPKRSFQPAAFSLASTASKQSLPSLSSFLSKSFNTQLSPAAVSVRDSPERKEASIVSVPNSAIVEVVEGKEGADYISIDVLKWRWLGDKQSSSLTADSNGVIRPQEVSTHSFLEVGAAALLVGEMEGQPWRHSGNQDIPDPDQLLQPSTVTTATNFASARSHLRAITAAKRTKPGPNQIWHVLFLLILILIRNFFCWLVSEDSQVNTFRPRSRPLFQYRHYSEQQPLRLNPAEVFEVINAASSEASSPKTNLMTVSSKLSNNSGKPSMDVAVSVLIKLVIDMYVMDSRTAAPLTLSMLEEMLRSPRLASRVRAFDLILNLGVHAHLLEPMLPDDPPTIEEEPAQESYPNNEGTLGAEVEGKTDSSKKNGTVSAVDKFESWILSILHEILLLLVQLEEKEESVWASALSCLLYFICDRGKIWRNKLEGLDIRVIKGLLEISREHSWAELVHGKLICMLTNMFYQVSDGATNAVPIAPTFMAEQVDLLGGIEFICLEYSQANSREEKRNLFLVLLDYVLHQINETCVAIGDSEYSFEEIQPLASMLTLADAAEAFYIAVKHGVEGIGEVLRGSISLALSRYPNAERLNVLLEKITRKLDIVMSSFGRLDGEFSDMIRVTKSYKSLESIEDVTLEYGLSMKGKLSWTTLHSLLHSERSAYRQNGYIWLVELLLAEISEERDQSIWSNIRNFLQQIGLAGSREASVGDSEVTLTIWTLRGLLKSKHNFIRRGFLFVIEKLLLRLKLLLDENELQKSSSSEIGDGSHDGDIRLEKANAVIDIMSSALSLVVQINETDRINILKMCDMLFSQLCLRVLSAPVMPLEDLTSLGKVFGSAESLKHATDAFSPTLQEKKQLVDEFPEETISKTSSDQNPSIFWKTASLAALLLRAQAIVPMQLVSRVPTPLLYWPLIQLASAATDDIALGVAVGSKGRGNLPGATSDIRAALLLLLIGKCTNDAAAFQEVGGEEFFRELLDDTDSRVAYYSSAFLLKACAQLSFLSYWWLGICLRILFIRMMTEEPEKYQRILQSLIFRAQQSNNEKLLENPYLQIRGIIQLSSDLGTSKLVLFEDRVLFIFDLQRTCLYGNLGGWSRQARTNFTSERALNQDISLALGA</sequence>
<dbReference type="OMA" id="MAVQVQE"/>